<dbReference type="SMART" id="SM00174">
    <property type="entry name" value="RHO"/>
    <property type="match status" value="1"/>
</dbReference>
<dbReference type="Gene3D" id="3.40.50.300">
    <property type="entry name" value="P-loop containing nucleotide triphosphate hydrolases"/>
    <property type="match status" value="1"/>
</dbReference>
<dbReference type="SMART" id="SM00173">
    <property type="entry name" value="RAS"/>
    <property type="match status" value="1"/>
</dbReference>
<comment type="similarity">
    <text evidence="1">Belongs to the small GTPase superfamily. Rab family.</text>
</comment>
<dbReference type="FunFam" id="3.40.50.300:FF:001508">
    <property type="entry name" value="Small GTP-binding protein Rab28, putative"/>
    <property type="match status" value="1"/>
</dbReference>
<keyword evidence="4" id="KW-1185">Reference proteome</keyword>
<evidence type="ECO:0000256" key="2">
    <source>
        <dbReference type="ARBA" id="ARBA00022741"/>
    </source>
</evidence>
<sequence length="222" mass="24419">MADDQHREQLLKIVVCGDGASGKTSLCLRFANETFDSDYHQTLGLDFFTRRIILPGEVGINLQVWDVGGQSIASSMIDKYVHGADGVIVVYDITNSASFDDVLEWVTTLKRLLKGEESIPVLALVGNKTDLDAKRQVKLEKHAAFAHEHELMSFYTSARTGDSVSSLFKQVAAQVMKIVMPKAELDKEIVPIMAEATMAQDVPRRGATRIAGQNNTTVCCIM</sequence>
<keyword evidence="2" id="KW-0547">Nucleotide-binding</keyword>
<dbReference type="AlphaFoldDB" id="A0AAV5W013"/>
<dbReference type="EMBL" id="BTSY01000004">
    <property type="protein sequence ID" value="GMT24332.1"/>
    <property type="molecule type" value="Genomic_DNA"/>
</dbReference>
<dbReference type="SMART" id="SM00175">
    <property type="entry name" value="RAB"/>
    <property type="match status" value="1"/>
</dbReference>
<dbReference type="InterPro" id="IPR027417">
    <property type="entry name" value="P-loop_NTPase"/>
</dbReference>
<dbReference type="GO" id="GO:0003924">
    <property type="term" value="F:GTPase activity"/>
    <property type="evidence" value="ECO:0007669"/>
    <property type="project" value="InterPro"/>
</dbReference>
<dbReference type="Pfam" id="PF00071">
    <property type="entry name" value="Ras"/>
    <property type="match status" value="1"/>
</dbReference>
<dbReference type="NCBIfam" id="TIGR00231">
    <property type="entry name" value="small_GTP"/>
    <property type="match status" value="1"/>
</dbReference>
<name>A0AAV5W013_9BILA</name>
<dbReference type="SMART" id="SM00176">
    <property type="entry name" value="RAN"/>
    <property type="match status" value="1"/>
</dbReference>
<dbReference type="Proteomes" id="UP001432322">
    <property type="component" value="Unassembled WGS sequence"/>
</dbReference>
<accession>A0AAV5W013</accession>
<proteinExistence type="inferred from homology"/>
<evidence type="ECO:0000313" key="3">
    <source>
        <dbReference type="EMBL" id="GMT24332.1"/>
    </source>
</evidence>
<evidence type="ECO:0000256" key="1">
    <source>
        <dbReference type="ARBA" id="ARBA00006270"/>
    </source>
</evidence>
<dbReference type="GO" id="GO:0005525">
    <property type="term" value="F:GTP binding"/>
    <property type="evidence" value="ECO:0007669"/>
    <property type="project" value="InterPro"/>
</dbReference>
<dbReference type="InterPro" id="IPR005225">
    <property type="entry name" value="Small_GTP-bd"/>
</dbReference>
<dbReference type="PROSITE" id="PS51419">
    <property type="entry name" value="RAB"/>
    <property type="match status" value="1"/>
</dbReference>
<dbReference type="SUPFAM" id="SSF52540">
    <property type="entry name" value="P-loop containing nucleoside triphosphate hydrolases"/>
    <property type="match status" value="1"/>
</dbReference>
<dbReference type="PROSITE" id="PS51421">
    <property type="entry name" value="RAS"/>
    <property type="match status" value="1"/>
</dbReference>
<dbReference type="PANTHER" id="PTHR47978">
    <property type="match status" value="1"/>
</dbReference>
<comment type="caution">
    <text evidence="3">The sequence shown here is derived from an EMBL/GenBank/DDBJ whole genome shotgun (WGS) entry which is preliminary data.</text>
</comment>
<evidence type="ECO:0008006" key="5">
    <source>
        <dbReference type="Google" id="ProtNLM"/>
    </source>
</evidence>
<dbReference type="PRINTS" id="PR00449">
    <property type="entry name" value="RASTRNSFRMNG"/>
</dbReference>
<protein>
    <recommendedName>
        <fullName evidence="5">Rab-28</fullName>
    </recommendedName>
</protein>
<dbReference type="InterPro" id="IPR001806">
    <property type="entry name" value="Small_GTPase"/>
</dbReference>
<organism evidence="3 4">
    <name type="scientific">Pristionchus fissidentatus</name>
    <dbReference type="NCBI Taxonomy" id="1538716"/>
    <lineage>
        <taxon>Eukaryota</taxon>
        <taxon>Metazoa</taxon>
        <taxon>Ecdysozoa</taxon>
        <taxon>Nematoda</taxon>
        <taxon>Chromadorea</taxon>
        <taxon>Rhabditida</taxon>
        <taxon>Rhabditina</taxon>
        <taxon>Diplogasteromorpha</taxon>
        <taxon>Diplogasteroidea</taxon>
        <taxon>Neodiplogasteridae</taxon>
        <taxon>Pristionchus</taxon>
    </lineage>
</organism>
<reference evidence="3" key="1">
    <citation type="submission" date="2023-10" db="EMBL/GenBank/DDBJ databases">
        <title>Genome assembly of Pristionchus species.</title>
        <authorList>
            <person name="Yoshida K."/>
            <person name="Sommer R.J."/>
        </authorList>
    </citation>
    <scope>NUCLEOTIDE SEQUENCE</scope>
    <source>
        <strain evidence="3">RS5133</strain>
    </source>
</reference>
<evidence type="ECO:0000313" key="4">
    <source>
        <dbReference type="Proteomes" id="UP001432322"/>
    </source>
</evidence>
<gene>
    <name evidence="3" type="ORF">PFISCL1PPCAC_15629</name>
</gene>